<organism evidence="1 2">
    <name type="scientific">Rhodopirellula bahusiensis</name>
    <dbReference type="NCBI Taxonomy" id="2014065"/>
    <lineage>
        <taxon>Bacteria</taxon>
        <taxon>Pseudomonadati</taxon>
        <taxon>Planctomycetota</taxon>
        <taxon>Planctomycetia</taxon>
        <taxon>Pirellulales</taxon>
        <taxon>Pirellulaceae</taxon>
        <taxon>Rhodopirellula</taxon>
    </lineage>
</organism>
<dbReference type="EMBL" id="NIZW01000008">
    <property type="protein sequence ID" value="PHQ35000.1"/>
    <property type="molecule type" value="Genomic_DNA"/>
</dbReference>
<dbReference type="Proteomes" id="UP000225740">
    <property type="component" value="Unassembled WGS sequence"/>
</dbReference>
<reference evidence="1 2" key="1">
    <citation type="submission" date="2017-06" db="EMBL/GenBank/DDBJ databases">
        <title>Description of Rhodopirellula bahusiensis sp. nov.</title>
        <authorList>
            <person name="Kizina J."/>
            <person name="Harder J."/>
        </authorList>
    </citation>
    <scope>NUCLEOTIDE SEQUENCE [LARGE SCALE GENOMIC DNA]</scope>
    <source>
        <strain evidence="1 2">SWK21</strain>
    </source>
</reference>
<dbReference type="RefSeq" id="WP_099260775.1">
    <property type="nucleotide sequence ID" value="NZ_NIZW01000008.1"/>
</dbReference>
<accession>A0A2G1W847</accession>
<evidence type="ECO:0000313" key="2">
    <source>
        <dbReference type="Proteomes" id="UP000225740"/>
    </source>
</evidence>
<name>A0A2G1W847_9BACT</name>
<keyword evidence="2" id="KW-1185">Reference proteome</keyword>
<evidence type="ECO:0000313" key="1">
    <source>
        <dbReference type="EMBL" id="PHQ35000.1"/>
    </source>
</evidence>
<dbReference type="OrthoDB" id="266561at2"/>
<gene>
    <name evidence="1" type="ORF">CEE69_11230</name>
</gene>
<dbReference type="AlphaFoldDB" id="A0A2G1W847"/>
<sequence length="226" mass="26340">MQYRAVATSVEGFVQQIACCYLRHGYWFHVQGKVPAGKSAEAIDEKLISKYGIAVSESTRARRKKSGRSNLQYIRHESQFVILATKGEHRFFDEEANLIRDIRRFPIQYAGYSISYKPGGRKKDGSNDEKWHSHVEIDRQRYLDLRAWFAEQALRQSLPRLAVQLYEIPVAPYAPVRRQMLMILREVNRVRKRAGKRQLPVEVLPLRRRVVRPFSQDGIRSVGVEK</sequence>
<protein>
    <submittedName>
        <fullName evidence="1">Uncharacterized protein</fullName>
    </submittedName>
</protein>
<comment type="caution">
    <text evidence="1">The sequence shown here is derived from an EMBL/GenBank/DDBJ whole genome shotgun (WGS) entry which is preliminary data.</text>
</comment>
<proteinExistence type="predicted"/>
<dbReference type="GeneID" id="90608729"/>